<dbReference type="AlphaFoldDB" id="A0A316YY31"/>
<dbReference type="EMBL" id="KZ819634">
    <property type="protein sequence ID" value="PWN94101.1"/>
    <property type="molecule type" value="Genomic_DNA"/>
</dbReference>
<dbReference type="FunFam" id="1.20.1250.20:FF:000011">
    <property type="entry name" value="MFS multidrug transporter, putative"/>
    <property type="match status" value="1"/>
</dbReference>
<reference evidence="8 9" key="1">
    <citation type="journal article" date="2018" name="Mol. Biol. Evol.">
        <title>Broad Genomic Sampling Reveals a Smut Pathogenic Ancestry of the Fungal Clade Ustilaginomycotina.</title>
        <authorList>
            <person name="Kijpornyongpan T."/>
            <person name="Mondo S.J."/>
            <person name="Barry K."/>
            <person name="Sandor L."/>
            <person name="Lee J."/>
            <person name="Lipzen A."/>
            <person name="Pangilinan J."/>
            <person name="LaButti K."/>
            <person name="Hainaut M."/>
            <person name="Henrissat B."/>
            <person name="Grigoriev I.V."/>
            <person name="Spatafora J.W."/>
            <person name="Aime M.C."/>
        </authorList>
    </citation>
    <scope>NUCLEOTIDE SEQUENCE [LARGE SCALE GENOMIC DNA]</scope>
    <source>
        <strain evidence="8 9">MCA 4198</strain>
    </source>
</reference>
<dbReference type="GO" id="GO:1990961">
    <property type="term" value="P:xenobiotic detoxification by transmembrane export across the plasma membrane"/>
    <property type="evidence" value="ECO:0007669"/>
    <property type="project" value="TreeGrafter"/>
</dbReference>
<dbReference type="PANTHER" id="PTHR23502">
    <property type="entry name" value="MAJOR FACILITATOR SUPERFAMILY"/>
    <property type="match status" value="1"/>
</dbReference>
<evidence type="ECO:0000256" key="5">
    <source>
        <dbReference type="SAM" id="MobiDB-lite"/>
    </source>
</evidence>
<dbReference type="Proteomes" id="UP000245768">
    <property type="component" value="Unassembled WGS sequence"/>
</dbReference>
<evidence type="ECO:0000256" key="3">
    <source>
        <dbReference type="ARBA" id="ARBA00022989"/>
    </source>
</evidence>
<keyword evidence="9" id="KW-1185">Reference proteome</keyword>
<evidence type="ECO:0000256" key="6">
    <source>
        <dbReference type="SAM" id="Phobius"/>
    </source>
</evidence>
<keyword evidence="4 6" id="KW-0472">Membrane</keyword>
<dbReference type="PROSITE" id="PS50850">
    <property type="entry name" value="MFS"/>
    <property type="match status" value="1"/>
</dbReference>
<dbReference type="GO" id="GO:0015244">
    <property type="term" value="F:fluconazole transmembrane transporter activity"/>
    <property type="evidence" value="ECO:0007669"/>
    <property type="project" value="TreeGrafter"/>
</dbReference>
<sequence>MASSVKTAQFGQLVHFLSRGKIFPYPEEQPDFVLPEKYGGPSTSATSISGATMNEKEELAKKVDTEPQEQLQEDGQRKGLQDAHDIERQPSAPHSILPGGDALTRAISSNRSIRIPEAENKDKDIILVDWYSDTDPENPQNWSFSKKVLVTLLISQMTFGVYAGSAIYTPSIEGVMEEFHVGLTKGVLGLSLFVFGYGIGPLFLSPLSEVPIIGRNWTYIPSMMVFVLFNIGAADAPNYSTLMAFRFLTGFFGSPALATGGASLGDIWSQIKLPFPIAIWAVGAVCGPVLGPVIGGFSAMNLNWRWPLWLLVIASGLSTALIFLLLPETYAPNILLHRARRLRKLTGNDKIRSQGELDQAALTATQLLEEALARPFILSFEPVVFYTSLYLGIAYACFYLFFESFPIVYIQFYHFNLGESGLPYLGLAVTGVLTLIFYLWYLEKVFNPRFLAKASKGIIVPEDRLAIALFASVFVPVSMFGFGWLARPSIHWIAPTIFASLLLPGVFLLFQSILVYLPMSYPEHAASVLAANDMIRSLIAGAFPLFGHALFTNLGNESVGKGCSVVGGIFIALIAPLWALKRYGHHLRRWSKYAHVY</sequence>
<dbReference type="STRING" id="215250.A0A316YY31"/>
<dbReference type="SUPFAM" id="SSF103473">
    <property type="entry name" value="MFS general substrate transporter"/>
    <property type="match status" value="1"/>
</dbReference>
<evidence type="ECO:0000313" key="9">
    <source>
        <dbReference type="Proteomes" id="UP000245768"/>
    </source>
</evidence>
<evidence type="ECO:0000256" key="4">
    <source>
        <dbReference type="ARBA" id="ARBA00023136"/>
    </source>
</evidence>
<feature type="transmembrane region" description="Helical" evidence="6">
    <location>
        <begin position="148"/>
        <end position="167"/>
    </location>
</feature>
<gene>
    <name evidence="8" type="ORF">FA10DRAFT_237922</name>
</gene>
<feature type="transmembrane region" description="Helical" evidence="6">
    <location>
        <begin position="306"/>
        <end position="326"/>
    </location>
</feature>
<feature type="domain" description="Major facilitator superfamily (MFS) profile" evidence="7">
    <location>
        <begin position="148"/>
        <end position="597"/>
    </location>
</feature>
<dbReference type="Gene3D" id="1.20.1250.20">
    <property type="entry name" value="MFS general substrate transporter like domains"/>
    <property type="match status" value="1"/>
</dbReference>
<feature type="transmembrane region" description="Helical" evidence="6">
    <location>
        <begin position="492"/>
        <end position="517"/>
    </location>
</feature>
<accession>A0A316YY31</accession>
<organism evidence="8 9">
    <name type="scientific">Acaromyces ingoldii</name>
    <dbReference type="NCBI Taxonomy" id="215250"/>
    <lineage>
        <taxon>Eukaryota</taxon>
        <taxon>Fungi</taxon>
        <taxon>Dikarya</taxon>
        <taxon>Basidiomycota</taxon>
        <taxon>Ustilaginomycotina</taxon>
        <taxon>Exobasidiomycetes</taxon>
        <taxon>Exobasidiales</taxon>
        <taxon>Cryptobasidiaceae</taxon>
        <taxon>Acaromyces</taxon>
    </lineage>
</organism>
<protein>
    <submittedName>
        <fullName evidence="8">MFS general substrate transporter</fullName>
    </submittedName>
</protein>
<dbReference type="PANTHER" id="PTHR23502:SF23">
    <property type="entry name" value="FLUCONAZOLE RESISTANCE PROTEIN 1"/>
    <property type="match status" value="1"/>
</dbReference>
<feature type="transmembrane region" description="Helical" evidence="6">
    <location>
        <begin position="245"/>
        <end position="265"/>
    </location>
</feature>
<feature type="region of interest" description="Disordered" evidence="5">
    <location>
        <begin position="33"/>
        <end position="82"/>
    </location>
</feature>
<dbReference type="InterPro" id="IPR036259">
    <property type="entry name" value="MFS_trans_sf"/>
</dbReference>
<feature type="transmembrane region" description="Helical" evidence="6">
    <location>
        <begin position="463"/>
        <end position="486"/>
    </location>
</feature>
<dbReference type="InParanoid" id="A0A316YY31"/>
<dbReference type="Pfam" id="PF07690">
    <property type="entry name" value="MFS_1"/>
    <property type="match status" value="1"/>
</dbReference>
<proteinExistence type="predicted"/>
<dbReference type="OrthoDB" id="3357846at2759"/>
<comment type="subcellular location">
    <subcellularLocation>
        <location evidence="1">Membrane</location>
        <topology evidence="1">Multi-pass membrane protein</topology>
    </subcellularLocation>
</comment>
<feature type="compositionally biased region" description="Polar residues" evidence="5">
    <location>
        <begin position="41"/>
        <end position="52"/>
    </location>
</feature>
<feature type="transmembrane region" description="Helical" evidence="6">
    <location>
        <begin position="216"/>
        <end position="233"/>
    </location>
</feature>
<evidence type="ECO:0000313" key="8">
    <source>
        <dbReference type="EMBL" id="PWN94101.1"/>
    </source>
</evidence>
<feature type="transmembrane region" description="Helical" evidence="6">
    <location>
        <begin position="277"/>
        <end position="300"/>
    </location>
</feature>
<keyword evidence="2 6" id="KW-0812">Transmembrane</keyword>
<evidence type="ECO:0000256" key="2">
    <source>
        <dbReference type="ARBA" id="ARBA00022692"/>
    </source>
</evidence>
<feature type="transmembrane region" description="Helical" evidence="6">
    <location>
        <begin position="187"/>
        <end position="204"/>
    </location>
</feature>
<dbReference type="RefSeq" id="XP_025381299.1">
    <property type="nucleotide sequence ID" value="XM_025519124.1"/>
</dbReference>
<dbReference type="CDD" id="cd17323">
    <property type="entry name" value="MFS_Tpo1_MDR_like"/>
    <property type="match status" value="1"/>
</dbReference>
<dbReference type="GeneID" id="37041040"/>
<feature type="transmembrane region" description="Helical" evidence="6">
    <location>
        <begin position="422"/>
        <end position="442"/>
    </location>
</feature>
<dbReference type="InterPro" id="IPR020846">
    <property type="entry name" value="MFS_dom"/>
</dbReference>
<dbReference type="GO" id="GO:0005886">
    <property type="term" value="C:plasma membrane"/>
    <property type="evidence" value="ECO:0007669"/>
    <property type="project" value="TreeGrafter"/>
</dbReference>
<keyword evidence="3 6" id="KW-1133">Transmembrane helix</keyword>
<name>A0A316YY31_9BASI</name>
<feature type="transmembrane region" description="Helical" evidence="6">
    <location>
        <begin position="529"/>
        <end position="547"/>
    </location>
</feature>
<feature type="transmembrane region" description="Helical" evidence="6">
    <location>
        <begin position="559"/>
        <end position="580"/>
    </location>
</feature>
<evidence type="ECO:0000259" key="7">
    <source>
        <dbReference type="PROSITE" id="PS50850"/>
    </source>
</evidence>
<dbReference type="InterPro" id="IPR011701">
    <property type="entry name" value="MFS"/>
</dbReference>
<feature type="transmembrane region" description="Helical" evidence="6">
    <location>
        <begin position="383"/>
        <end position="402"/>
    </location>
</feature>
<evidence type="ECO:0000256" key="1">
    <source>
        <dbReference type="ARBA" id="ARBA00004141"/>
    </source>
</evidence>
<feature type="compositionally biased region" description="Basic and acidic residues" evidence="5">
    <location>
        <begin position="54"/>
        <end position="65"/>
    </location>
</feature>